<gene>
    <name evidence="2" type="ORF">CAUJ_LOCUS5665</name>
</gene>
<dbReference type="Proteomes" id="UP000835052">
    <property type="component" value="Unassembled WGS sequence"/>
</dbReference>
<evidence type="ECO:0000313" key="2">
    <source>
        <dbReference type="EMBL" id="CAD6189746.1"/>
    </source>
</evidence>
<proteinExistence type="predicted"/>
<accession>A0A8S1H0G9</accession>
<feature type="compositionally biased region" description="Low complexity" evidence="1">
    <location>
        <begin position="90"/>
        <end position="103"/>
    </location>
</feature>
<evidence type="ECO:0000256" key="1">
    <source>
        <dbReference type="SAM" id="MobiDB-lite"/>
    </source>
</evidence>
<protein>
    <submittedName>
        <fullName evidence="2">Uncharacterized protein</fullName>
    </submittedName>
</protein>
<feature type="region of interest" description="Disordered" evidence="1">
    <location>
        <begin position="82"/>
        <end position="107"/>
    </location>
</feature>
<feature type="compositionally biased region" description="Low complexity" evidence="1">
    <location>
        <begin position="196"/>
        <end position="207"/>
    </location>
</feature>
<organism evidence="2 3">
    <name type="scientific">Caenorhabditis auriculariae</name>
    <dbReference type="NCBI Taxonomy" id="2777116"/>
    <lineage>
        <taxon>Eukaryota</taxon>
        <taxon>Metazoa</taxon>
        <taxon>Ecdysozoa</taxon>
        <taxon>Nematoda</taxon>
        <taxon>Chromadorea</taxon>
        <taxon>Rhabditida</taxon>
        <taxon>Rhabditina</taxon>
        <taxon>Rhabditomorpha</taxon>
        <taxon>Rhabditoidea</taxon>
        <taxon>Rhabditidae</taxon>
        <taxon>Peloderinae</taxon>
        <taxon>Caenorhabditis</taxon>
    </lineage>
</organism>
<dbReference type="AlphaFoldDB" id="A0A8S1H0G9"/>
<reference evidence="2" key="1">
    <citation type="submission" date="2020-10" db="EMBL/GenBank/DDBJ databases">
        <authorList>
            <person name="Kikuchi T."/>
        </authorList>
    </citation>
    <scope>NUCLEOTIDE SEQUENCE</scope>
    <source>
        <strain evidence="2">NKZ352</strain>
    </source>
</reference>
<keyword evidence="3" id="KW-1185">Reference proteome</keyword>
<feature type="compositionally biased region" description="Polar residues" evidence="1">
    <location>
        <begin position="208"/>
        <end position="226"/>
    </location>
</feature>
<sequence length="297" mass="33947">MRKLLQSQRCALCASRRGQPIRTEILQSGFPFSVNFCTEACSTFSNNHFSLYLATFQPGATIPISKTQSRCLKGRYNQPNNFGQPPQFLDQTSSDSSSPAPTAYQSEKQHLQFIERGDRSMRQKKQHNKSIMSSVNTLQMRPAHYRMNHSDSYSYTSESHASCDTSMCSTISSLEEDIEDPSVEVDLALFSPLLASDSSSGSVAQSSQTTPTSVRYQQQTYKNTRQHSTMGRDVRCSYCFIYYQNTCRKRGLNPENIPKEGPWNWHQSSDKYGVKCPLMWFHNKESTRKSNIWRQNM</sequence>
<name>A0A8S1H0G9_9PELO</name>
<comment type="caution">
    <text evidence="2">The sequence shown here is derived from an EMBL/GenBank/DDBJ whole genome shotgun (WGS) entry which is preliminary data.</text>
</comment>
<dbReference type="EMBL" id="CAJGYM010000012">
    <property type="protein sequence ID" value="CAD6189746.1"/>
    <property type="molecule type" value="Genomic_DNA"/>
</dbReference>
<feature type="region of interest" description="Disordered" evidence="1">
    <location>
        <begin position="196"/>
        <end position="226"/>
    </location>
</feature>
<evidence type="ECO:0000313" key="3">
    <source>
        <dbReference type="Proteomes" id="UP000835052"/>
    </source>
</evidence>